<gene>
    <name evidence="4" type="ORF">OJ996_01060</name>
</gene>
<sequence length="195" mass="21401">MNTRTAVTLALLAAPSVMLAGEAEYTNTTTTTSAPPSYSSDHVGWYLGGGVDYFFDAEEPFYNGHLGYDFGGGHSLFLESGWLGTEEFVFPFNVDIDIVPITLNYKYEYMFNERFGLYAGLGAGASNVDVNVGFVSDDDWTLTAQAFAGLVYNVSENFEIYGGARYLWIDDPDLFGATFDKFDDVSAGVGVRFNF</sequence>
<name>A0ABT3FYQ9_9BACT</name>
<dbReference type="Pfam" id="PF13505">
    <property type="entry name" value="OMP_b-brl"/>
    <property type="match status" value="1"/>
</dbReference>
<dbReference type="InterPro" id="IPR011250">
    <property type="entry name" value="OMP/PagP_B-barrel"/>
</dbReference>
<evidence type="ECO:0000313" key="4">
    <source>
        <dbReference type="EMBL" id="MCW1912140.1"/>
    </source>
</evidence>
<dbReference type="EMBL" id="JAPDDR010000001">
    <property type="protein sequence ID" value="MCW1912140.1"/>
    <property type="molecule type" value="Genomic_DNA"/>
</dbReference>
<proteinExistence type="predicted"/>
<feature type="chain" id="PRO_5045092413" evidence="2">
    <location>
        <begin position="21"/>
        <end position="195"/>
    </location>
</feature>
<reference evidence="4" key="1">
    <citation type="submission" date="2022-10" db="EMBL/GenBank/DDBJ databases">
        <title>Luteolibacter sp. GHJ8, whole genome shotgun sequencing project.</title>
        <authorList>
            <person name="Zhao G."/>
            <person name="Shen L."/>
        </authorList>
    </citation>
    <scope>NUCLEOTIDE SEQUENCE</scope>
    <source>
        <strain evidence="4">GHJ8</strain>
    </source>
</reference>
<evidence type="ECO:0000256" key="2">
    <source>
        <dbReference type="SAM" id="SignalP"/>
    </source>
</evidence>
<comment type="caution">
    <text evidence="4">The sequence shown here is derived from an EMBL/GenBank/DDBJ whole genome shotgun (WGS) entry which is preliminary data.</text>
</comment>
<evidence type="ECO:0000259" key="3">
    <source>
        <dbReference type="Pfam" id="PF13505"/>
    </source>
</evidence>
<feature type="signal peptide" evidence="2">
    <location>
        <begin position="1"/>
        <end position="20"/>
    </location>
</feature>
<dbReference type="SUPFAM" id="SSF56925">
    <property type="entry name" value="OMPA-like"/>
    <property type="match status" value="1"/>
</dbReference>
<accession>A0ABT3FYQ9</accession>
<protein>
    <submittedName>
        <fullName evidence="4">Porin family protein</fullName>
    </submittedName>
</protein>
<feature type="domain" description="Outer membrane protein beta-barrel" evidence="3">
    <location>
        <begin position="31"/>
        <end position="193"/>
    </location>
</feature>
<dbReference type="Proteomes" id="UP001165653">
    <property type="component" value="Unassembled WGS sequence"/>
</dbReference>
<keyword evidence="1 2" id="KW-0732">Signal</keyword>
<evidence type="ECO:0000313" key="5">
    <source>
        <dbReference type="Proteomes" id="UP001165653"/>
    </source>
</evidence>
<dbReference type="RefSeq" id="WP_264510263.1">
    <property type="nucleotide sequence ID" value="NZ_JAPDDR010000001.1"/>
</dbReference>
<evidence type="ECO:0000256" key="1">
    <source>
        <dbReference type="ARBA" id="ARBA00022729"/>
    </source>
</evidence>
<organism evidence="4 5">
    <name type="scientific">Luteolibacter rhizosphaerae</name>
    <dbReference type="NCBI Taxonomy" id="2989719"/>
    <lineage>
        <taxon>Bacteria</taxon>
        <taxon>Pseudomonadati</taxon>
        <taxon>Verrucomicrobiota</taxon>
        <taxon>Verrucomicrobiia</taxon>
        <taxon>Verrucomicrobiales</taxon>
        <taxon>Verrucomicrobiaceae</taxon>
        <taxon>Luteolibacter</taxon>
    </lineage>
</organism>
<dbReference type="InterPro" id="IPR027385">
    <property type="entry name" value="Beta-barrel_OMP"/>
</dbReference>
<dbReference type="Gene3D" id="2.40.160.20">
    <property type="match status" value="1"/>
</dbReference>
<keyword evidence="5" id="KW-1185">Reference proteome</keyword>